<evidence type="ECO:0000313" key="8">
    <source>
        <dbReference type="EMBL" id="EFA28355.1"/>
    </source>
</evidence>
<evidence type="ECO:0000313" key="10">
    <source>
        <dbReference type="EMBL" id="EFA28508.1"/>
    </source>
</evidence>
<evidence type="ECO:0000313" key="6">
    <source>
        <dbReference type="EMBL" id="EFA28259.1"/>
    </source>
</evidence>
<dbReference type="EMBL" id="ABFC01001062">
    <property type="protein sequence ID" value="EFA27902.1"/>
    <property type="molecule type" value="Genomic_DNA"/>
</dbReference>
<evidence type="ECO:0000313" key="1">
    <source>
        <dbReference type="EMBL" id="EFA27689.1"/>
    </source>
</evidence>
<dbReference type="EMBL" id="ABFC01000699">
    <property type="protein sequence ID" value="EFA28508.1"/>
    <property type="molecule type" value="Genomic_DNA"/>
</dbReference>
<dbReference type="EMBL" id="ABFC01000793">
    <property type="protein sequence ID" value="EFA28355.1"/>
    <property type="molecule type" value="Genomic_DNA"/>
</dbReference>
<gene>
    <name evidence="12" type="ORF">HAINFHK1212_0010</name>
    <name evidence="11" type="ORF">HAINFHK1212_0065</name>
    <name evidence="8" type="ORF">HAINFHK1212_0241</name>
    <name evidence="9" type="ORF">HAINFHK1212_0270</name>
    <name evidence="7" type="ORF">HAINFHK1212_0386</name>
    <name evidence="4" type="ORF">HAINFHK1212_0607</name>
    <name evidence="6" type="ORF">HAINFHK1212_0638</name>
    <name evidence="5" type="ORF">HAINFHK1212_0668</name>
    <name evidence="2" type="ORF">HAINFHK1212_1403</name>
    <name evidence="10" type="ORF">HAINFHK1212_1554</name>
    <name evidence="3" type="ORF">HAINFHK1212_1616</name>
    <name evidence="13" type="ORF">HAINFHK1212_1621</name>
    <name evidence="1" type="ORF">HAINFHK1212_2038</name>
</gene>
<dbReference type="EMBL" id="ABFC01000343">
    <property type="protein sequence ID" value="EFA29096.1"/>
    <property type="molecule type" value="Genomic_DNA"/>
</dbReference>
<accession>A0A7G2JXZ3</accession>
<evidence type="ECO:0000313" key="13">
    <source>
        <dbReference type="EMBL" id="EFA29122.1"/>
    </source>
</evidence>
<dbReference type="EMBL" id="ABFC01000781">
    <property type="protein sequence ID" value="EFA28376.1"/>
    <property type="molecule type" value="Genomic_DNA"/>
</dbReference>
<dbReference type="EMBL" id="ABFC01000890">
    <property type="protein sequence ID" value="EFA28183.1"/>
    <property type="molecule type" value="Genomic_DNA"/>
</dbReference>
<dbReference type="EMBL" id="ABFC01000326">
    <property type="protein sequence ID" value="EFA29122.1"/>
    <property type="molecule type" value="Genomic_DNA"/>
</dbReference>
<dbReference type="EMBL" id="ABFC01000880">
    <property type="protein sequence ID" value="EFA28203.1"/>
    <property type="molecule type" value="Genomic_DNA"/>
</dbReference>
<evidence type="ECO:0000313" key="11">
    <source>
        <dbReference type="EMBL" id="EFA28884.1"/>
    </source>
</evidence>
<evidence type="ECO:0000313" key="12">
    <source>
        <dbReference type="EMBL" id="EFA29096.1"/>
    </source>
</evidence>
<dbReference type="EMBL" id="ABFC01000846">
    <property type="protein sequence ID" value="EFA28259.1"/>
    <property type="molecule type" value="Genomic_DNA"/>
</dbReference>
<dbReference type="EMBL" id="ABFC01001189">
    <property type="protein sequence ID" value="EFA27689.1"/>
    <property type="molecule type" value="Genomic_DNA"/>
</dbReference>
<evidence type="ECO:0000313" key="4">
    <source>
        <dbReference type="EMBL" id="EFA28183.1"/>
    </source>
</evidence>
<evidence type="ECO:0000313" key="9">
    <source>
        <dbReference type="EMBL" id="EFA28376.1"/>
    </source>
</evidence>
<comment type="caution">
    <text evidence="4">The sequence shown here is derived from an EMBL/GenBank/DDBJ whole genome shotgun (WGS) entry which is preliminary data.</text>
</comment>
<evidence type="ECO:0000313" key="3">
    <source>
        <dbReference type="EMBL" id="EFA27999.1"/>
    </source>
</evidence>
<reference evidence="4" key="1">
    <citation type="journal article" date="2010" name="Genomics">
        <title>Tracing phylogenomic events leading to diversity of Haemophilus influenzae and the emergence of Brazilian Purpuric Fever (BPF)-associated clones.</title>
        <authorList>
            <person name="Papazisi L."/>
            <person name="Ratnayake S."/>
            <person name="Remortel B.G."/>
            <person name="Bock G.R."/>
            <person name="Liang W."/>
            <person name="Saeed A.I."/>
            <person name="Liu J."/>
            <person name="Fleischmann R.D."/>
            <person name="Kilian M."/>
            <person name="Peterson S.N."/>
        </authorList>
    </citation>
    <scope>NUCLEOTIDE SEQUENCE [LARGE SCALE GENOMIC DNA]</scope>
    <source>
        <strain evidence="4">HK1212</strain>
    </source>
</reference>
<sequence length="31" mass="3408">MKSGLVQSKSRQTVHDESAVDFLGSLNGIFR</sequence>
<name>A0A7G2JXZ3_HAEIF</name>
<dbReference type="EMBL" id="ABFC01000796">
    <property type="protein sequence ID" value="EFA28349.1"/>
    <property type="molecule type" value="Genomic_DNA"/>
</dbReference>
<organism evidence="4">
    <name type="scientific">Haemophilus influenzae HK1212</name>
    <dbReference type="NCBI Taxonomy" id="456482"/>
    <lineage>
        <taxon>Bacteria</taxon>
        <taxon>Pseudomonadati</taxon>
        <taxon>Pseudomonadota</taxon>
        <taxon>Gammaproteobacteria</taxon>
        <taxon>Pasteurellales</taxon>
        <taxon>Pasteurellaceae</taxon>
        <taxon>Haemophilus</taxon>
    </lineage>
</organism>
<dbReference type="AlphaFoldDB" id="A0A7G2JXZ3"/>
<dbReference type="EMBL" id="ABFC01000465">
    <property type="protein sequence ID" value="EFA28884.1"/>
    <property type="molecule type" value="Genomic_DNA"/>
</dbReference>
<evidence type="ECO:0000313" key="5">
    <source>
        <dbReference type="EMBL" id="EFA28203.1"/>
    </source>
</evidence>
<protein>
    <submittedName>
        <fullName evidence="4">Uncharacterized protein</fullName>
    </submittedName>
</protein>
<evidence type="ECO:0000313" key="7">
    <source>
        <dbReference type="EMBL" id="EFA28349.1"/>
    </source>
</evidence>
<dbReference type="EMBL" id="ABFC01001002">
    <property type="protein sequence ID" value="EFA27999.1"/>
    <property type="molecule type" value="Genomic_DNA"/>
</dbReference>
<evidence type="ECO:0000313" key="2">
    <source>
        <dbReference type="EMBL" id="EFA27902.1"/>
    </source>
</evidence>
<proteinExistence type="predicted"/>